<dbReference type="EMBL" id="FOQH01000008">
    <property type="protein sequence ID" value="SFI62735.1"/>
    <property type="molecule type" value="Genomic_DNA"/>
</dbReference>
<dbReference type="AlphaFoldDB" id="A0A1I3JS20"/>
<gene>
    <name evidence="1" type="ORF">SAMN05216258_108119</name>
</gene>
<evidence type="ECO:0000313" key="2">
    <source>
        <dbReference type="Proteomes" id="UP000199377"/>
    </source>
</evidence>
<protein>
    <submittedName>
        <fullName evidence="1">Uncharacterized protein</fullName>
    </submittedName>
</protein>
<dbReference type="STRING" id="1114924.SAMN05216258_108119"/>
<proteinExistence type="predicted"/>
<name>A0A1I3JS20_9RHOB</name>
<dbReference type="Proteomes" id="UP000199377">
    <property type="component" value="Unassembled WGS sequence"/>
</dbReference>
<organism evidence="1 2">
    <name type="scientific">Albimonas pacifica</name>
    <dbReference type="NCBI Taxonomy" id="1114924"/>
    <lineage>
        <taxon>Bacteria</taxon>
        <taxon>Pseudomonadati</taxon>
        <taxon>Pseudomonadota</taxon>
        <taxon>Alphaproteobacteria</taxon>
        <taxon>Rhodobacterales</taxon>
        <taxon>Paracoccaceae</taxon>
        <taxon>Albimonas</taxon>
    </lineage>
</organism>
<sequence length="38" mass="4007">MNGKTALGGRMSAAPCIRTVPLFNARVRTPAHRNGGAR</sequence>
<accession>A0A1I3JS20</accession>
<reference evidence="1 2" key="1">
    <citation type="submission" date="2016-10" db="EMBL/GenBank/DDBJ databases">
        <authorList>
            <person name="de Groot N.N."/>
        </authorList>
    </citation>
    <scope>NUCLEOTIDE SEQUENCE [LARGE SCALE GENOMIC DNA]</scope>
    <source>
        <strain evidence="1 2">CGMCC 1.11030</strain>
    </source>
</reference>
<evidence type="ECO:0000313" key="1">
    <source>
        <dbReference type="EMBL" id="SFI62735.1"/>
    </source>
</evidence>
<keyword evidence="2" id="KW-1185">Reference proteome</keyword>